<dbReference type="PRINTS" id="PR00260">
    <property type="entry name" value="CHEMTRNSDUCR"/>
</dbReference>
<evidence type="ECO:0000256" key="9">
    <source>
        <dbReference type="PROSITE-ProRule" id="PRU00284"/>
    </source>
</evidence>
<evidence type="ECO:0000256" key="1">
    <source>
        <dbReference type="ARBA" id="ARBA00004651"/>
    </source>
</evidence>
<feature type="domain" description="Methyl-accepting transducer" evidence="11">
    <location>
        <begin position="401"/>
        <end position="637"/>
    </location>
</feature>
<dbReference type="Pfam" id="PF02743">
    <property type="entry name" value="dCache_1"/>
    <property type="match status" value="1"/>
</dbReference>
<proteinExistence type="inferred from homology"/>
<evidence type="ECO:0000256" key="4">
    <source>
        <dbReference type="ARBA" id="ARBA00022692"/>
    </source>
</evidence>
<dbReference type="PANTHER" id="PTHR32089">
    <property type="entry name" value="METHYL-ACCEPTING CHEMOTAXIS PROTEIN MCPB"/>
    <property type="match status" value="1"/>
</dbReference>
<evidence type="ECO:0000256" key="3">
    <source>
        <dbReference type="ARBA" id="ARBA00022500"/>
    </source>
</evidence>
<reference evidence="14" key="1">
    <citation type="submission" date="2023-07" db="EMBL/GenBank/DDBJ databases">
        <title>Study on multiphase classification of strain Alteromonas salexigens isolated from the Yellow Sea.</title>
        <authorList>
            <person name="Sun L."/>
        </authorList>
    </citation>
    <scope>NUCLEOTIDE SEQUENCE [LARGE SCALE GENOMIC DNA]</scope>
    <source>
        <strain evidence="14">ASW11-19</strain>
    </source>
</reference>
<dbReference type="InterPro" id="IPR033479">
    <property type="entry name" value="dCache_1"/>
</dbReference>
<keyword evidence="2" id="KW-1003">Cell membrane</keyword>
<comment type="subcellular location">
    <subcellularLocation>
        <location evidence="1">Cell membrane</location>
        <topology evidence="1">Multi-pass membrane protein</topology>
    </subcellularLocation>
</comment>
<evidence type="ECO:0000256" key="2">
    <source>
        <dbReference type="ARBA" id="ARBA00022475"/>
    </source>
</evidence>
<feature type="transmembrane region" description="Helical" evidence="10">
    <location>
        <begin position="318"/>
        <end position="341"/>
    </location>
</feature>
<protein>
    <submittedName>
        <fullName evidence="13">Methyl-accepting chemotaxis protein</fullName>
    </submittedName>
</protein>
<evidence type="ECO:0000259" key="12">
    <source>
        <dbReference type="PROSITE" id="PS50885"/>
    </source>
</evidence>
<comment type="caution">
    <text evidence="13">The sequence shown here is derived from an EMBL/GenBank/DDBJ whole genome shotgun (WGS) entry which is preliminary data.</text>
</comment>
<evidence type="ECO:0000313" key="14">
    <source>
        <dbReference type="Proteomes" id="UP001209257"/>
    </source>
</evidence>
<keyword evidence="3" id="KW-0145">Chemotaxis</keyword>
<evidence type="ECO:0000256" key="7">
    <source>
        <dbReference type="ARBA" id="ARBA00023224"/>
    </source>
</evidence>
<dbReference type="Gene3D" id="1.10.287.950">
    <property type="entry name" value="Methyl-accepting chemotaxis protein"/>
    <property type="match status" value="1"/>
</dbReference>
<dbReference type="Gene3D" id="3.30.450.20">
    <property type="entry name" value="PAS domain"/>
    <property type="match status" value="1"/>
</dbReference>
<feature type="domain" description="HAMP" evidence="12">
    <location>
        <begin position="342"/>
        <end position="396"/>
    </location>
</feature>
<keyword evidence="7 9" id="KW-0807">Transducer</keyword>
<evidence type="ECO:0000256" key="10">
    <source>
        <dbReference type="SAM" id="Phobius"/>
    </source>
</evidence>
<dbReference type="InterPro" id="IPR004090">
    <property type="entry name" value="Chemotax_Me-accpt_rcpt"/>
</dbReference>
<sequence length="673" mass="72698">MKSMSLQKKFMLIVGGSIAVMLFITAVFVVNFIADKTEQNIKQEVTNLVRLESQAVESFFSHYGGVASTFLSSPYVQDFFARHQTRGAPKRSLPQADTMYQLFRSISEDEPNIKSAFFGSASTGEYFYEEGRVGVEAEGPDAGDPAKGYFATQRPWFNTAVKNGELYVTPPAVDSQDGTVSAVIQQPVYQGDTLLGVGGIDILISTVGDVIDGIRFQDQGTAFLLDENQRIVYFPKQEKDLSLSSPIASFDDTFADTAGFEALAGAIRSQSMGMVPVTWRGQDFYAVYEHAKLDSPTMDWSLGILIPASLITDPINEAITSAAILSLVIILIIAAITYTVGARITRPILKMRDAMAEIASGDGDLTKRLEITSNDEVGALAAEFNRFTDTLRDLLRQTASHTEAVADAAAHLRDVSHSSSHEIQQERHQVDSVTSAVTEMAATVVEISNNAAQSSQAADDADNLVATGTQQATDAMHEIQSLANAINEGVDVVSGLSKESDNIGAVIDVINSIAEQTNLLALNAAIEAARAGEQGRGFAVVADEVRSLASRTQDSTDDIRRMVERLQNMAERTDAVMQEGKQQSQRGVEKTERVVTSLEQISNAIGTVQAQSSQIAQATEQQTQAAEEINQSLVRISGSGDRTSQHAEELAAEATQLSQVSAELRDLVNQFKV</sequence>
<keyword evidence="5 10" id="KW-1133">Transmembrane helix</keyword>
<dbReference type="CDD" id="cd12913">
    <property type="entry name" value="PDC1_MCP_like"/>
    <property type="match status" value="1"/>
</dbReference>
<gene>
    <name evidence="13" type="ORF">OCL06_10585</name>
</gene>
<dbReference type="EMBL" id="JAOTJC010000008">
    <property type="protein sequence ID" value="MCU7555048.1"/>
    <property type="molecule type" value="Genomic_DNA"/>
</dbReference>
<dbReference type="Proteomes" id="UP001209257">
    <property type="component" value="Unassembled WGS sequence"/>
</dbReference>
<evidence type="ECO:0000256" key="5">
    <source>
        <dbReference type="ARBA" id="ARBA00022989"/>
    </source>
</evidence>
<keyword evidence="6 10" id="KW-0472">Membrane</keyword>
<organism evidence="13 14">
    <name type="scientific">Alteromonas salexigens</name>
    <dbReference type="NCBI Taxonomy" id="2982530"/>
    <lineage>
        <taxon>Bacteria</taxon>
        <taxon>Pseudomonadati</taxon>
        <taxon>Pseudomonadota</taxon>
        <taxon>Gammaproteobacteria</taxon>
        <taxon>Alteromonadales</taxon>
        <taxon>Alteromonadaceae</taxon>
        <taxon>Alteromonas/Salinimonas group</taxon>
        <taxon>Alteromonas</taxon>
    </lineage>
</organism>
<comment type="similarity">
    <text evidence="8">Belongs to the methyl-accepting chemotaxis (MCP) protein family.</text>
</comment>
<dbReference type="Pfam" id="PF00672">
    <property type="entry name" value="HAMP"/>
    <property type="match status" value="1"/>
</dbReference>
<dbReference type="PROSITE" id="PS50111">
    <property type="entry name" value="CHEMOTAXIS_TRANSDUC_2"/>
    <property type="match status" value="1"/>
</dbReference>
<dbReference type="CDD" id="cd11386">
    <property type="entry name" value="MCP_signal"/>
    <property type="match status" value="1"/>
</dbReference>
<dbReference type="InterPro" id="IPR004089">
    <property type="entry name" value="MCPsignal_dom"/>
</dbReference>
<dbReference type="SUPFAM" id="SSF58104">
    <property type="entry name" value="Methyl-accepting chemotaxis protein (MCP) signaling domain"/>
    <property type="match status" value="1"/>
</dbReference>
<keyword evidence="4 10" id="KW-0812">Transmembrane</keyword>
<dbReference type="SMART" id="SM00283">
    <property type="entry name" value="MA"/>
    <property type="match status" value="1"/>
</dbReference>
<keyword evidence="14" id="KW-1185">Reference proteome</keyword>
<feature type="transmembrane region" description="Helical" evidence="10">
    <location>
        <begin position="12"/>
        <end position="34"/>
    </location>
</feature>
<dbReference type="CDD" id="cd06225">
    <property type="entry name" value="HAMP"/>
    <property type="match status" value="1"/>
</dbReference>
<dbReference type="PANTHER" id="PTHR32089:SF117">
    <property type="entry name" value="METHYL ACCEPTING SENSORY TRANSDUCER WITH CACHE_1 SMALL MOLECULE BINDING DOMAIN"/>
    <property type="match status" value="1"/>
</dbReference>
<dbReference type="SMART" id="SM00304">
    <property type="entry name" value="HAMP"/>
    <property type="match status" value="1"/>
</dbReference>
<dbReference type="InterPro" id="IPR003660">
    <property type="entry name" value="HAMP_dom"/>
</dbReference>
<dbReference type="CDD" id="cd12912">
    <property type="entry name" value="PDC2_MCP_like"/>
    <property type="match status" value="1"/>
</dbReference>
<dbReference type="PROSITE" id="PS50885">
    <property type="entry name" value="HAMP"/>
    <property type="match status" value="1"/>
</dbReference>
<dbReference type="Pfam" id="PF00015">
    <property type="entry name" value="MCPsignal"/>
    <property type="match status" value="1"/>
</dbReference>
<evidence type="ECO:0000313" key="13">
    <source>
        <dbReference type="EMBL" id="MCU7555048.1"/>
    </source>
</evidence>
<evidence type="ECO:0000256" key="6">
    <source>
        <dbReference type="ARBA" id="ARBA00023136"/>
    </source>
</evidence>
<name>A0ABT2VP16_9ALTE</name>
<evidence type="ECO:0000259" key="11">
    <source>
        <dbReference type="PROSITE" id="PS50111"/>
    </source>
</evidence>
<evidence type="ECO:0000256" key="8">
    <source>
        <dbReference type="ARBA" id="ARBA00029447"/>
    </source>
</evidence>
<dbReference type="RefSeq" id="WP_262994321.1">
    <property type="nucleotide sequence ID" value="NZ_JAOTJC010000008.1"/>
</dbReference>
<accession>A0ABT2VP16</accession>